<dbReference type="SUPFAM" id="SSF56672">
    <property type="entry name" value="DNA/RNA polymerases"/>
    <property type="match status" value="1"/>
</dbReference>
<dbReference type="Proteomes" id="UP000824469">
    <property type="component" value="Unassembled WGS sequence"/>
</dbReference>
<dbReference type="AlphaFoldDB" id="A0AA38GF26"/>
<name>A0AA38GF26_TAXCH</name>
<dbReference type="PANTHER" id="PTHR24559">
    <property type="entry name" value="TRANSPOSON TY3-I GAG-POL POLYPROTEIN"/>
    <property type="match status" value="1"/>
</dbReference>
<evidence type="ECO:0000313" key="2">
    <source>
        <dbReference type="Proteomes" id="UP000824469"/>
    </source>
</evidence>
<dbReference type="PANTHER" id="PTHR24559:SF444">
    <property type="entry name" value="REVERSE TRANSCRIPTASE DOMAIN-CONTAINING PROTEIN"/>
    <property type="match status" value="1"/>
</dbReference>
<dbReference type="InterPro" id="IPR043128">
    <property type="entry name" value="Rev_trsase/Diguanyl_cyclase"/>
</dbReference>
<feature type="non-terminal residue" evidence="1">
    <location>
        <position position="81"/>
    </location>
</feature>
<reference evidence="1 2" key="1">
    <citation type="journal article" date="2021" name="Nat. Plants">
        <title>The Taxus genome provides insights into paclitaxel biosynthesis.</title>
        <authorList>
            <person name="Xiong X."/>
            <person name="Gou J."/>
            <person name="Liao Q."/>
            <person name="Li Y."/>
            <person name="Zhou Q."/>
            <person name="Bi G."/>
            <person name="Li C."/>
            <person name="Du R."/>
            <person name="Wang X."/>
            <person name="Sun T."/>
            <person name="Guo L."/>
            <person name="Liang H."/>
            <person name="Lu P."/>
            <person name="Wu Y."/>
            <person name="Zhang Z."/>
            <person name="Ro D.K."/>
            <person name="Shang Y."/>
            <person name="Huang S."/>
            <person name="Yan J."/>
        </authorList>
    </citation>
    <scope>NUCLEOTIDE SEQUENCE [LARGE SCALE GENOMIC DNA]</scope>
    <source>
        <strain evidence="1">Ta-2019</strain>
    </source>
</reference>
<organism evidence="1 2">
    <name type="scientific">Taxus chinensis</name>
    <name type="common">Chinese yew</name>
    <name type="synonym">Taxus wallichiana var. chinensis</name>
    <dbReference type="NCBI Taxonomy" id="29808"/>
    <lineage>
        <taxon>Eukaryota</taxon>
        <taxon>Viridiplantae</taxon>
        <taxon>Streptophyta</taxon>
        <taxon>Embryophyta</taxon>
        <taxon>Tracheophyta</taxon>
        <taxon>Spermatophyta</taxon>
        <taxon>Pinopsida</taxon>
        <taxon>Pinidae</taxon>
        <taxon>Conifers II</taxon>
        <taxon>Cupressales</taxon>
        <taxon>Taxaceae</taxon>
        <taxon>Taxus</taxon>
    </lineage>
</organism>
<dbReference type="Gene3D" id="3.10.10.10">
    <property type="entry name" value="HIV Type 1 Reverse Transcriptase, subunit A, domain 1"/>
    <property type="match status" value="1"/>
</dbReference>
<comment type="caution">
    <text evidence="1">The sequence shown here is derived from an EMBL/GenBank/DDBJ whole genome shotgun (WGS) entry which is preliminary data.</text>
</comment>
<gene>
    <name evidence="1" type="ORF">KI387_015317</name>
</gene>
<sequence length="81" mass="9374">KKNGEIRICVDFRNLNQASLKDNYPLPIMDQVLQVVTSLEMMSMLDGFSSYNQIEVTPEDQFKTTFTTPWFNQPTPRNDGK</sequence>
<keyword evidence="2" id="KW-1185">Reference proteome</keyword>
<proteinExistence type="predicted"/>
<protein>
    <recommendedName>
        <fullName evidence="3">Reverse transcriptase</fullName>
    </recommendedName>
</protein>
<dbReference type="InterPro" id="IPR043502">
    <property type="entry name" value="DNA/RNA_pol_sf"/>
</dbReference>
<accession>A0AA38GF26</accession>
<evidence type="ECO:0000313" key="1">
    <source>
        <dbReference type="EMBL" id="KAH9320678.1"/>
    </source>
</evidence>
<dbReference type="Gene3D" id="3.30.70.270">
    <property type="match status" value="1"/>
</dbReference>
<dbReference type="EMBL" id="JAHRHJ020000003">
    <property type="protein sequence ID" value="KAH9320678.1"/>
    <property type="molecule type" value="Genomic_DNA"/>
</dbReference>
<dbReference type="InterPro" id="IPR053134">
    <property type="entry name" value="RNA-dir_DNA_polymerase"/>
</dbReference>
<evidence type="ECO:0008006" key="3">
    <source>
        <dbReference type="Google" id="ProtNLM"/>
    </source>
</evidence>
<feature type="non-terminal residue" evidence="1">
    <location>
        <position position="1"/>
    </location>
</feature>